<name>A0A2A2LFA4_9BILA</name>
<feature type="compositionally biased region" description="Low complexity" evidence="1">
    <location>
        <begin position="256"/>
        <end position="268"/>
    </location>
</feature>
<gene>
    <name evidence="2" type="ORF">WR25_10089</name>
</gene>
<dbReference type="AlphaFoldDB" id="A0A2A2LFA4"/>
<protein>
    <submittedName>
        <fullName evidence="2">Uncharacterized protein</fullName>
    </submittedName>
</protein>
<proteinExistence type="predicted"/>
<comment type="caution">
    <text evidence="2">The sequence shown here is derived from an EMBL/GenBank/DDBJ whole genome shotgun (WGS) entry which is preliminary data.</text>
</comment>
<feature type="region of interest" description="Disordered" evidence="1">
    <location>
        <begin position="229"/>
        <end position="287"/>
    </location>
</feature>
<evidence type="ECO:0000256" key="1">
    <source>
        <dbReference type="SAM" id="MobiDB-lite"/>
    </source>
</evidence>
<dbReference type="OrthoDB" id="5864339at2759"/>
<keyword evidence="3" id="KW-1185">Reference proteome</keyword>
<reference evidence="2 3" key="1">
    <citation type="journal article" date="2017" name="Curr. Biol.">
        <title>Genome architecture and evolution of a unichromosomal asexual nematode.</title>
        <authorList>
            <person name="Fradin H."/>
            <person name="Zegar C."/>
            <person name="Gutwein M."/>
            <person name="Lucas J."/>
            <person name="Kovtun M."/>
            <person name="Corcoran D."/>
            <person name="Baugh L.R."/>
            <person name="Kiontke K."/>
            <person name="Gunsalus K."/>
            <person name="Fitch D.H."/>
            <person name="Piano F."/>
        </authorList>
    </citation>
    <scope>NUCLEOTIDE SEQUENCE [LARGE SCALE GENOMIC DNA]</scope>
    <source>
        <strain evidence="2">PF1309</strain>
    </source>
</reference>
<feature type="compositionally biased region" description="Basic and acidic residues" evidence="1">
    <location>
        <begin position="229"/>
        <end position="239"/>
    </location>
</feature>
<organism evidence="2 3">
    <name type="scientific">Diploscapter pachys</name>
    <dbReference type="NCBI Taxonomy" id="2018661"/>
    <lineage>
        <taxon>Eukaryota</taxon>
        <taxon>Metazoa</taxon>
        <taxon>Ecdysozoa</taxon>
        <taxon>Nematoda</taxon>
        <taxon>Chromadorea</taxon>
        <taxon>Rhabditida</taxon>
        <taxon>Rhabditina</taxon>
        <taxon>Rhabditomorpha</taxon>
        <taxon>Rhabditoidea</taxon>
        <taxon>Rhabditidae</taxon>
        <taxon>Diploscapter</taxon>
    </lineage>
</organism>
<evidence type="ECO:0000313" key="2">
    <source>
        <dbReference type="EMBL" id="PAV84849.1"/>
    </source>
</evidence>
<sequence length="287" mass="31834">MAKARFEELAAGLFLPAADRNSLVKELPYVNSTLALVPSIDDQLRGKILRKIFEDLVRIAGVLFEKNVMVSMKLSDVWKLHETLLVGLNLREMIEKIGSDGEGGPFDGQSGRSPSINPHTTICHFSGSARLLGCGWKTERKFNQRPSAHRERVGTKVRKFLKKKKKKTSFPCRARNVHAFRAMPSLGRLPLDGSSFLHRVSNSVLPNLFGEVLRGELTSADSSAAKALERLRDKSDQNRSRGSSSHSRKNPRQPMSSRRTSGSSSSSKRPAEFKKSQGAPNARKAKK</sequence>
<dbReference type="EMBL" id="LIAE01006816">
    <property type="protein sequence ID" value="PAV84849.1"/>
    <property type="molecule type" value="Genomic_DNA"/>
</dbReference>
<evidence type="ECO:0000313" key="3">
    <source>
        <dbReference type="Proteomes" id="UP000218231"/>
    </source>
</evidence>
<accession>A0A2A2LFA4</accession>
<dbReference type="Proteomes" id="UP000218231">
    <property type="component" value="Unassembled WGS sequence"/>
</dbReference>